<gene>
    <name evidence="3" type="ORF">C8A00DRAFT_39425</name>
</gene>
<protein>
    <submittedName>
        <fullName evidence="3">Uncharacterized protein</fullName>
    </submittedName>
</protein>
<keyword evidence="2" id="KW-1133">Transmembrane helix</keyword>
<feature type="transmembrane region" description="Helical" evidence="2">
    <location>
        <begin position="91"/>
        <end position="119"/>
    </location>
</feature>
<accession>A0AAN6VVJ4</accession>
<comment type="caution">
    <text evidence="3">The sequence shown here is derived from an EMBL/GenBank/DDBJ whole genome shotgun (WGS) entry which is preliminary data.</text>
</comment>
<feature type="region of interest" description="Disordered" evidence="1">
    <location>
        <begin position="305"/>
        <end position="354"/>
    </location>
</feature>
<evidence type="ECO:0000313" key="4">
    <source>
        <dbReference type="Proteomes" id="UP001302745"/>
    </source>
</evidence>
<feature type="compositionally biased region" description="Low complexity" evidence="1">
    <location>
        <begin position="305"/>
        <end position="341"/>
    </location>
</feature>
<name>A0AAN6VVJ4_9PEZI</name>
<evidence type="ECO:0000256" key="2">
    <source>
        <dbReference type="SAM" id="Phobius"/>
    </source>
</evidence>
<dbReference type="Proteomes" id="UP001302745">
    <property type="component" value="Unassembled WGS sequence"/>
</dbReference>
<sequence>MSALDSTAGLAVSAVLMLIPLVPISALTTYILNQRRGQQTQPVKMARIFLLIALPVSGMGFTLAAVGPAILARGRSRLGSQAMLAIEYTSIISSFLTIAAGIVTTLAVYLSGISVLYLVLGRQKWWKFLRVDALCGGAILLILDIAWFIRTLVIYQTSDSDGFPMFWLIVLVDATLCLLAAGVVGTAIYAAPKLKRRTDLAFGNLSALLLSASFLWLLRCTYVLALDLKGMLGIWGDVEASAQRIISPILDFWVSTTVLGLVTGILCRPMWSDAAAMPNPGLEQQTGYYYPPQSQYAYQQDPQMYQQHPQMHQQHPQMHQQHPQMHQQYHPQQPAMYQQQASEQSRGPVLTDRW</sequence>
<keyword evidence="2" id="KW-0472">Membrane</keyword>
<dbReference type="EMBL" id="MU856840">
    <property type="protein sequence ID" value="KAK4158230.1"/>
    <property type="molecule type" value="Genomic_DNA"/>
</dbReference>
<feature type="transmembrane region" description="Helical" evidence="2">
    <location>
        <begin position="202"/>
        <end position="225"/>
    </location>
</feature>
<reference evidence="3" key="2">
    <citation type="submission" date="2023-05" db="EMBL/GenBank/DDBJ databases">
        <authorList>
            <consortium name="Lawrence Berkeley National Laboratory"/>
            <person name="Steindorff A."/>
            <person name="Hensen N."/>
            <person name="Bonometti L."/>
            <person name="Westerberg I."/>
            <person name="Brannstrom I.O."/>
            <person name="Guillou S."/>
            <person name="Cros-Aarteil S."/>
            <person name="Calhoun S."/>
            <person name="Haridas S."/>
            <person name="Kuo A."/>
            <person name="Mondo S."/>
            <person name="Pangilinan J."/>
            <person name="Riley R."/>
            <person name="Labutti K."/>
            <person name="Andreopoulos B."/>
            <person name="Lipzen A."/>
            <person name="Chen C."/>
            <person name="Yanf M."/>
            <person name="Daum C."/>
            <person name="Ng V."/>
            <person name="Clum A."/>
            <person name="Ohm R."/>
            <person name="Martin F."/>
            <person name="Silar P."/>
            <person name="Natvig D."/>
            <person name="Lalanne C."/>
            <person name="Gautier V."/>
            <person name="Ament-Velasquez S.L."/>
            <person name="Kruys A."/>
            <person name="Hutchinson M.I."/>
            <person name="Powell A.J."/>
            <person name="Barry K."/>
            <person name="Miller A.N."/>
            <person name="Grigoriev I.V."/>
            <person name="Debuchy R."/>
            <person name="Gladieux P."/>
            <person name="Thoren M.H."/>
            <person name="Johannesson H."/>
        </authorList>
    </citation>
    <scope>NUCLEOTIDE SEQUENCE</scope>
    <source>
        <strain evidence="3">CBS 538.74</strain>
    </source>
</reference>
<evidence type="ECO:0000313" key="3">
    <source>
        <dbReference type="EMBL" id="KAK4158230.1"/>
    </source>
</evidence>
<feature type="transmembrane region" description="Helical" evidence="2">
    <location>
        <begin position="48"/>
        <end position="71"/>
    </location>
</feature>
<evidence type="ECO:0000256" key="1">
    <source>
        <dbReference type="SAM" id="MobiDB-lite"/>
    </source>
</evidence>
<keyword evidence="4" id="KW-1185">Reference proteome</keyword>
<feature type="transmembrane region" description="Helical" evidence="2">
    <location>
        <begin position="165"/>
        <end position="190"/>
    </location>
</feature>
<reference evidence="3" key="1">
    <citation type="journal article" date="2023" name="Mol. Phylogenet. Evol.">
        <title>Genome-scale phylogeny and comparative genomics of the fungal order Sordariales.</title>
        <authorList>
            <person name="Hensen N."/>
            <person name="Bonometti L."/>
            <person name="Westerberg I."/>
            <person name="Brannstrom I.O."/>
            <person name="Guillou S."/>
            <person name="Cros-Aarteil S."/>
            <person name="Calhoun S."/>
            <person name="Haridas S."/>
            <person name="Kuo A."/>
            <person name="Mondo S."/>
            <person name="Pangilinan J."/>
            <person name="Riley R."/>
            <person name="LaButti K."/>
            <person name="Andreopoulos B."/>
            <person name="Lipzen A."/>
            <person name="Chen C."/>
            <person name="Yan M."/>
            <person name="Daum C."/>
            <person name="Ng V."/>
            <person name="Clum A."/>
            <person name="Steindorff A."/>
            <person name="Ohm R.A."/>
            <person name="Martin F."/>
            <person name="Silar P."/>
            <person name="Natvig D.O."/>
            <person name="Lalanne C."/>
            <person name="Gautier V."/>
            <person name="Ament-Velasquez S.L."/>
            <person name="Kruys A."/>
            <person name="Hutchinson M.I."/>
            <person name="Powell A.J."/>
            <person name="Barry K."/>
            <person name="Miller A.N."/>
            <person name="Grigoriev I.V."/>
            <person name="Debuchy R."/>
            <person name="Gladieux P."/>
            <person name="Hiltunen Thoren M."/>
            <person name="Johannesson H."/>
        </authorList>
    </citation>
    <scope>NUCLEOTIDE SEQUENCE</scope>
    <source>
        <strain evidence="3">CBS 538.74</strain>
    </source>
</reference>
<feature type="transmembrane region" description="Helical" evidence="2">
    <location>
        <begin position="131"/>
        <end position="153"/>
    </location>
</feature>
<proteinExistence type="predicted"/>
<organism evidence="3 4">
    <name type="scientific">Chaetomidium leptoderma</name>
    <dbReference type="NCBI Taxonomy" id="669021"/>
    <lineage>
        <taxon>Eukaryota</taxon>
        <taxon>Fungi</taxon>
        <taxon>Dikarya</taxon>
        <taxon>Ascomycota</taxon>
        <taxon>Pezizomycotina</taxon>
        <taxon>Sordariomycetes</taxon>
        <taxon>Sordariomycetidae</taxon>
        <taxon>Sordariales</taxon>
        <taxon>Chaetomiaceae</taxon>
        <taxon>Chaetomidium</taxon>
    </lineage>
</organism>
<dbReference type="AlphaFoldDB" id="A0AAN6VVJ4"/>
<feature type="transmembrane region" description="Helical" evidence="2">
    <location>
        <begin position="6"/>
        <end position="27"/>
    </location>
</feature>
<keyword evidence="2" id="KW-0812">Transmembrane</keyword>
<feature type="transmembrane region" description="Helical" evidence="2">
    <location>
        <begin position="245"/>
        <end position="267"/>
    </location>
</feature>